<gene>
    <name evidence="1" type="ORF">ERS852573_00911</name>
</gene>
<organism evidence="1 2">
    <name type="scientific">Dorea longicatena</name>
    <dbReference type="NCBI Taxonomy" id="88431"/>
    <lineage>
        <taxon>Bacteria</taxon>
        <taxon>Bacillati</taxon>
        <taxon>Bacillota</taxon>
        <taxon>Clostridia</taxon>
        <taxon>Lachnospirales</taxon>
        <taxon>Lachnospiraceae</taxon>
        <taxon>Dorea</taxon>
    </lineage>
</organism>
<dbReference type="Pfam" id="PF14199">
    <property type="entry name" value="DUF4317"/>
    <property type="match status" value="1"/>
</dbReference>
<dbReference type="Proteomes" id="UP000095597">
    <property type="component" value="Unassembled WGS sequence"/>
</dbReference>
<evidence type="ECO:0000313" key="2">
    <source>
        <dbReference type="Proteomes" id="UP000095597"/>
    </source>
</evidence>
<dbReference type="RefSeq" id="WP_055213795.1">
    <property type="nucleotide sequence ID" value="NZ_CYXO01000004.1"/>
</dbReference>
<dbReference type="AlphaFoldDB" id="A0A173SCW5"/>
<evidence type="ECO:0000313" key="1">
    <source>
        <dbReference type="EMBL" id="CUM87098.1"/>
    </source>
</evidence>
<dbReference type="EMBL" id="CYXO01000004">
    <property type="protein sequence ID" value="CUM87098.1"/>
    <property type="molecule type" value="Genomic_DNA"/>
</dbReference>
<accession>A0A173SCW5</accession>
<proteinExistence type="predicted"/>
<name>A0A173SCW5_9FIRM</name>
<sequence length="375" mass="43079">MNKKEVLEIRKQFTPENCAITRIAGCYVDGEKEKRMEIEEAFLSLPEEQAFKYFDIFKKTLSGKIGKNLLNLEYKLKESRSSDLEGEEHELLMNLRESKLRDPALLDEFYENILTSYDCAENYYIVLIHAVYDVPGKTSDGEELEDASEEVYDFILCCICPVKLSKAGLTYNWKDERMEERTRDWVVDMPDKGFLFPAFNDRQTDVHSVLYYTRKSAEVQEEMVREVLGIDLVVSADGEKDKFGKLLKDVLGEDADSKTVKDIFEGISEEMERHAEDPEPYKMGENELKKIFSSNGVPDEKMEMFEDAYRENIGNEPIMASNICDNKVVNIQVPEGKITINADFISNLEIKEVDGRKCMVLPVDYVEVNGISTKA</sequence>
<protein>
    <recommendedName>
        <fullName evidence="3">DUF4317 domain-containing protein</fullName>
    </recommendedName>
</protein>
<evidence type="ECO:0008006" key="3">
    <source>
        <dbReference type="Google" id="ProtNLM"/>
    </source>
</evidence>
<dbReference type="OrthoDB" id="1642058at2"/>
<dbReference type="InterPro" id="IPR025466">
    <property type="entry name" value="DUF4317"/>
</dbReference>
<reference evidence="1 2" key="1">
    <citation type="submission" date="2015-09" db="EMBL/GenBank/DDBJ databases">
        <authorList>
            <consortium name="Pathogen Informatics"/>
        </authorList>
    </citation>
    <scope>NUCLEOTIDE SEQUENCE [LARGE SCALE GENOMIC DNA]</scope>
    <source>
        <strain evidence="1 2">2789STDY5834961</strain>
    </source>
</reference>